<dbReference type="AlphaFoldDB" id="A0A166DJA4"/>
<evidence type="ECO:0000313" key="3">
    <source>
        <dbReference type="Proteomes" id="UP000076798"/>
    </source>
</evidence>
<sequence length="488" mass="55120">MTTALNNLAEHTAILSGSAAVSFATLFPLIWWVWTSQVAYSMHFQKNDWFHRIVAFLYLLIFGALAAFTSDFDIEAGLSRTKNNDITPADITFPPDTQRNRAERLAIDAARGVSLILALSRLVLLVQYWVVLLDSRKTFPSLQVGLYRHLRALTFSSAWYFTAFGVMLAAHWQPEDISANYAKVYQAIAIVLWYLPLVAEISIHYINSDLIDHTKYSSKIIYERASVFFTVILGASLDNMTGGLRFLVGGLDVTSHNVGWAFCGALVIVGEFSLYFDANYETFIHNNKRLLTWYFLHSIFLLCLMMTILSTTLLIQHSVCSVICESISAALELIKQNVSQAVEDIITLFGNVFNSTSTFPLSASEFPQQQDAFERLGLPLKFVLEDFNTAAANLSVSSQNLLYYQYLVLAMAIAYQEFEAYPEPNDPVAMQIDGFMSLDIGNATQMDRGNFTDIVRNLAKSHAHEVDWFFGVAVRQFYFRDHDKLSWT</sequence>
<keyword evidence="3" id="KW-1185">Reference proteome</keyword>
<evidence type="ECO:0000313" key="2">
    <source>
        <dbReference type="EMBL" id="KZT38584.1"/>
    </source>
</evidence>
<dbReference type="OrthoDB" id="3268612at2759"/>
<accession>A0A166DJA4</accession>
<keyword evidence="1" id="KW-0812">Transmembrane</keyword>
<proteinExistence type="predicted"/>
<feature type="transmembrane region" description="Helical" evidence="1">
    <location>
        <begin position="184"/>
        <end position="206"/>
    </location>
</feature>
<dbReference type="EMBL" id="KV428060">
    <property type="protein sequence ID" value="KZT38584.1"/>
    <property type="molecule type" value="Genomic_DNA"/>
</dbReference>
<name>A0A166DJA4_9AGAM</name>
<keyword evidence="1" id="KW-0472">Membrane</keyword>
<protein>
    <submittedName>
        <fullName evidence="2">Uncharacterized protein</fullName>
    </submittedName>
</protein>
<dbReference type="PANTHER" id="PTHR42101">
    <property type="entry name" value="CHROMOSOME 16, WHOLE GENOME SHOTGUN SEQUENCE"/>
    <property type="match status" value="1"/>
</dbReference>
<feature type="transmembrane region" description="Helical" evidence="1">
    <location>
        <begin position="152"/>
        <end position="172"/>
    </location>
</feature>
<feature type="transmembrane region" description="Helical" evidence="1">
    <location>
        <begin position="259"/>
        <end position="278"/>
    </location>
</feature>
<dbReference type="Pfam" id="PF06772">
    <property type="entry name" value="LtrA"/>
    <property type="match status" value="1"/>
</dbReference>
<dbReference type="Proteomes" id="UP000076798">
    <property type="component" value="Unassembled WGS sequence"/>
</dbReference>
<feature type="transmembrane region" description="Helical" evidence="1">
    <location>
        <begin position="290"/>
        <end position="315"/>
    </location>
</feature>
<dbReference type="STRING" id="1314776.A0A166DJA4"/>
<dbReference type="PANTHER" id="PTHR42101:SF1">
    <property type="entry name" value="LOW TEMPERATURE REQUIREMENT A"/>
    <property type="match status" value="1"/>
</dbReference>
<gene>
    <name evidence="2" type="ORF">SISSUDRAFT_725330</name>
</gene>
<reference evidence="2 3" key="1">
    <citation type="journal article" date="2016" name="Mol. Biol. Evol.">
        <title>Comparative Genomics of Early-Diverging Mushroom-Forming Fungi Provides Insights into the Origins of Lignocellulose Decay Capabilities.</title>
        <authorList>
            <person name="Nagy L.G."/>
            <person name="Riley R."/>
            <person name="Tritt A."/>
            <person name="Adam C."/>
            <person name="Daum C."/>
            <person name="Floudas D."/>
            <person name="Sun H."/>
            <person name="Yadav J.S."/>
            <person name="Pangilinan J."/>
            <person name="Larsson K.H."/>
            <person name="Matsuura K."/>
            <person name="Barry K."/>
            <person name="Labutti K."/>
            <person name="Kuo R."/>
            <person name="Ohm R.A."/>
            <person name="Bhattacharya S.S."/>
            <person name="Shirouzu T."/>
            <person name="Yoshinaga Y."/>
            <person name="Martin F.M."/>
            <person name="Grigoriev I.V."/>
            <person name="Hibbett D.S."/>
        </authorList>
    </citation>
    <scope>NUCLEOTIDE SEQUENCE [LARGE SCALE GENOMIC DNA]</scope>
    <source>
        <strain evidence="2 3">HHB10207 ss-3</strain>
    </source>
</reference>
<feature type="transmembrane region" description="Helical" evidence="1">
    <location>
        <begin position="49"/>
        <end position="68"/>
    </location>
</feature>
<dbReference type="InterPro" id="IPR010640">
    <property type="entry name" value="Low_temperature_requirement_A"/>
</dbReference>
<feature type="transmembrane region" description="Helical" evidence="1">
    <location>
        <begin position="227"/>
        <end position="247"/>
    </location>
</feature>
<organism evidence="2 3">
    <name type="scientific">Sistotremastrum suecicum HHB10207 ss-3</name>
    <dbReference type="NCBI Taxonomy" id="1314776"/>
    <lineage>
        <taxon>Eukaryota</taxon>
        <taxon>Fungi</taxon>
        <taxon>Dikarya</taxon>
        <taxon>Basidiomycota</taxon>
        <taxon>Agaricomycotina</taxon>
        <taxon>Agaricomycetes</taxon>
        <taxon>Sistotremastrales</taxon>
        <taxon>Sistotremastraceae</taxon>
        <taxon>Sistotremastrum</taxon>
    </lineage>
</organism>
<feature type="transmembrane region" description="Helical" evidence="1">
    <location>
        <begin position="12"/>
        <end position="34"/>
    </location>
</feature>
<keyword evidence="1" id="KW-1133">Transmembrane helix</keyword>
<evidence type="ECO:0000256" key="1">
    <source>
        <dbReference type="SAM" id="Phobius"/>
    </source>
</evidence>